<evidence type="ECO:0000313" key="3">
    <source>
        <dbReference type="Proteomes" id="UP000321085"/>
    </source>
</evidence>
<feature type="transmembrane region" description="Helical" evidence="1">
    <location>
        <begin position="91"/>
        <end position="117"/>
    </location>
</feature>
<keyword evidence="1" id="KW-0812">Transmembrane</keyword>
<dbReference type="AlphaFoldDB" id="A0A512BRJ8"/>
<keyword evidence="3" id="KW-1185">Reference proteome</keyword>
<feature type="transmembrane region" description="Helical" evidence="1">
    <location>
        <begin position="25"/>
        <end position="45"/>
    </location>
</feature>
<reference evidence="2 3" key="1">
    <citation type="submission" date="2019-07" db="EMBL/GenBank/DDBJ databases">
        <title>Whole genome shotgun sequence of Microvirga aerophila NBRC 106136.</title>
        <authorList>
            <person name="Hosoyama A."/>
            <person name="Uohara A."/>
            <person name="Ohji S."/>
            <person name="Ichikawa N."/>
        </authorList>
    </citation>
    <scope>NUCLEOTIDE SEQUENCE [LARGE SCALE GENOMIC DNA]</scope>
    <source>
        <strain evidence="2 3">NBRC 106136</strain>
    </source>
</reference>
<keyword evidence="1" id="KW-0472">Membrane</keyword>
<accession>A0A512BRJ8</accession>
<dbReference type="RefSeq" id="WP_114185585.1">
    <property type="nucleotide sequence ID" value="NZ_BJYU01000025.1"/>
</dbReference>
<evidence type="ECO:0000256" key="1">
    <source>
        <dbReference type="SAM" id="Phobius"/>
    </source>
</evidence>
<comment type="caution">
    <text evidence="2">The sequence shown here is derived from an EMBL/GenBank/DDBJ whole genome shotgun (WGS) entry which is preliminary data.</text>
</comment>
<sequence>MADDPPKAHELVTERSSIDSTFRNGSITAIGVVVGFSLGFLSRWAGLPGEWATVDLFSVSTITLGIGLQIKSLADLLLITSLQLRRYNRSIRIFLAGLILVAAGVIMALFADIIGYAGTALKG</sequence>
<organism evidence="2 3">
    <name type="scientific">Microvirga aerophila</name>
    <dbReference type="NCBI Taxonomy" id="670291"/>
    <lineage>
        <taxon>Bacteria</taxon>
        <taxon>Pseudomonadati</taxon>
        <taxon>Pseudomonadota</taxon>
        <taxon>Alphaproteobacteria</taxon>
        <taxon>Hyphomicrobiales</taxon>
        <taxon>Methylobacteriaceae</taxon>
        <taxon>Microvirga</taxon>
    </lineage>
</organism>
<evidence type="ECO:0000313" key="2">
    <source>
        <dbReference type="EMBL" id="GEO14534.1"/>
    </source>
</evidence>
<dbReference type="Proteomes" id="UP000321085">
    <property type="component" value="Unassembled WGS sequence"/>
</dbReference>
<name>A0A512BRJ8_9HYPH</name>
<gene>
    <name evidence="2" type="ORF">MAE02_22300</name>
</gene>
<dbReference type="OrthoDB" id="9806647at2"/>
<protein>
    <submittedName>
        <fullName evidence="2">Uncharacterized protein</fullName>
    </submittedName>
</protein>
<proteinExistence type="predicted"/>
<keyword evidence="1" id="KW-1133">Transmembrane helix</keyword>
<feature type="transmembrane region" description="Helical" evidence="1">
    <location>
        <begin position="57"/>
        <end position="79"/>
    </location>
</feature>
<dbReference type="EMBL" id="BJYU01000025">
    <property type="protein sequence ID" value="GEO14534.1"/>
    <property type="molecule type" value="Genomic_DNA"/>
</dbReference>